<accession>X1B5W2</accession>
<organism evidence="1">
    <name type="scientific">marine sediment metagenome</name>
    <dbReference type="NCBI Taxonomy" id="412755"/>
    <lineage>
        <taxon>unclassified sequences</taxon>
        <taxon>metagenomes</taxon>
        <taxon>ecological metagenomes</taxon>
    </lineage>
</organism>
<feature type="non-terminal residue" evidence="1">
    <location>
        <position position="1"/>
    </location>
</feature>
<comment type="caution">
    <text evidence="1">The sequence shown here is derived from an EMBL/GenBank/DDBJ whole genome shotgun (WGS) entry which is preliminary data.</text>
</comment>
<evidence type="ECO:0000313" key="1">
    <source>
        <dbReference type="EMBL" id="GAG79543.1"/>
    </source>
</evidence>
<name>X1B5W2_9ZZZZ</name>
<dbReference type="EMBL" id="BART01018911">
    <property type="protein sequence ID" value="GAG79543.1"/>
    <property type="molecule type" value="Genomic_DNA"/>
</dbReference>
<gene>
    <name evidence="1" type="ORF">S01H4_35545</name>
</gene>
<protein>
    <submittedName>
        <fullName evidence="1">Uncharacterized protein</fullName>
    </submittedName>
</protein>
<dbReference type="AlphaFoldDB" id="X1B5W2"/>
<reference evidence="1" key="1">
    <citation type="journal article" date="2014" name="Front. Microbiol.">
        <title>High frequency of phylogenetically diverse reductive dehalogenase-homologous genes in deep subseafloor sedimentary metagenomes.</title>
        <authorList>
            <person name="Kawai M."/>
            <person name="Futagami T."/>
            <person name="Toyoda A."/>
            <person name="Takaki Y."/>
            <person name="Nishi S."/>
            <person name="Hori S."/>
            <person name="Arai W."/>
            <person name="Tsubouchi T."/>
            <person name="Morono Y."/>
            <person name="Uchiyama I."/>
            <person name="Ito T."/>
            <person name="Fujiyama A."/>
            <person name="Inagaki F."/>
            <person name="Takami H."/>
        </authorList>
    </citation>
    <scope>NUCLEOTIDE SEQUENCE</scope>
    <source>
        <strain evidence="1">Expedition CK06-06</strain>
    </source>
</reference>
<sequence length="101" mass="11989">IIGNEWMVNPRYQGVIGLLRRIFKRKRDYADYIYIKKNEVEIYKVPVILGKEKHIVFDEPIPLKESDSISFNVSLKKYYVPNVELTSHDYELVEEKENALV</sequence>
<proteinExistence type="predicted"/>